<name>A0ABR6LI81_9ACTN</name>
<sequence length="55" mass="5921">MEIYRQLGLAAKITGNAFTPEYGRIRFRDTLHDRDFATAAMVGVNASAPAGVAAH</sequence>
<evidence type="ECO:0000313" key="1">
    <source>
        <dbReference type="EMBL" id="MBB4781978.1"/>
    </source>
</evidence>
<evidence type="ECO:0000313" key="2">
    <source>
        <dbReference type="Proteomes" id="UP000530530"/>
    </source>
</evidence>
<proteinExistence type="predicted"/>
<accession>A0ABR6LI81</accession>
<comment type="caution">
    <text evidence="1">The sequence shown here is derived from an EMBL/GenBank/DDBJ whole genome shotgun (WGS) entry which is preliminary data.</text>
</comment>
<dbReference type="EMBL" id="JACHNG010000001">
    <property type="protein sequence ID" value="MBB4781978.1"/>
    <property type="molecule type" value="Genomic_DNA"/>
</dbReference>
<keyword evidence="2" id="KW-1185">Reference proteome</keyword>
<reference evidence="1 2" key="1">
    <citation type="submission" date="2020-08" db="EMBL/GenBank/DDBJ databases">
        <title>Sequencing the genomes of 1000 actinobacteria strains.</title>
        <authorList>
            <person name="Klenk H.-P."/>
        </authorList>
    </citation>
    <scope>NUCLEOTIDE SEQUENCE [LARGE SCALE GENOMIC DNA]</scope>
    <source>
        <strain evidence="1 2">DSM 41530</strain>
    </source>
</reference>
<protein>
    <submittedName>
        <fullName evidence="1">Uncharacterized protein</fullName>
    </submittedName>
</protein>
<dbReference type="Proteomes" id="UP000530530">
    <property type="component" value="Unassembled WGS sequence"/>
</dbReference>
<organism evidence="1 2">
    <name type="scientific">Streptomyces rapamycinicus</name>
    <dbReference type="NCBI Taxonomy" id="1226757"/>
    <lineage>
        <taxon>Bacteria</taxon>
        <taxon>Bacillati</taxon>
        <taxon>Actinomycetota</taxon>
        <taxon>Actinomycetes</taxon>
        <taxon>Kitasatosporales</taxon>
        <taxon>Streptomycetaceae</taxon>
        <taxon>Streptomyces</taxon>
        <taxon>Streptomyces violaceusniger group</taxon>
    </lineage>
</organism>
<gene>
    <name evidence="1" type="ORF">BJY27_002939</name>
</gene>
<dbReference type="RefSeq" id="WP_185057966.1">
    <property type="nucleotide sequence ID" value="NZ_CP157809.1"/>
</dbReference>